<dbReference type="EC" id="2.10.1.1" evidence="11"/>
<evidence type="ECO:0000256" key="1">
    <source>
        <dbReference type="ARBA" id="ARBA00001946"/>
    </source>
</evidence>
<dbReference type="Gene3D" id="2.170.190.11">
    <property type="entry name" value="Molybdopterin biosynthesis moea protein, domain 3"/>
    <property type="match status" value="1"/>
</dbReference>
<dbReference type="InterPro" id="IPR036425">
    <property type="entry name" value="MoaB/Mog-like_dom_sf"/>
</dbReference>
<evidence type="ECO:0000313" key="13">
    <source>
        <dbReference type="EMBL" id="OGF61587.1"/>
    </source>
</evidence>
<dbReference type="SUPFAM" id="SSF53218">
    <property type="entry name" value="Molybdenum cofactor biosynthesis proteins"/>
    <property type="match status" value="1"/>
</dbReference>
<comment type="cofactor">
    <cofactor evidence="1 11">
        <name>Mg(2+)</name>
        <dbReference type="ChEBI" id="CHEBI:18420"/>
    </cofactor>
</comment>
<dbReference type="NCBIfam" id="TIGR00177">
    <property type="entry name" value="molyb_syn"/>
    <property type="match status" value="1"/>
</dbReference>
<evidence type="ECO:0000313" key="14">
    <source>
        <dbReference type="Proteomes" id="UP000178943"/>
    </source>
</evidence>
<dbReference type="InterPro" id="IPR005110">
    <property type="entry name" value="MoeA_linker/N"/>
</dbReference>
<dbReference type="InterPro" id="IPR005111">
    <property type="entry name" value="MoeA_C_domain_IV"/>
</dbReference>
<dbReference type="InterPro" id="IPR038987">
    <property type="entry name" value="MoeA-like"/>
</dbReference>
<gene>
    <name evidence="13" type="ORF">A2Y62_16945</name>
</gene>
<dbReference type="GO" id="GO:0006777">
    <property type="term" value="P:Mo-molybdopterin cofactor biosynthetic process"/>
    <property type="evidence" value="ECO:0007669"/>
    <property type="project" value="UniProtKB-UniRule"/>
</dbReference>
<comment type="similarity">
    <text evidence="4 11">Belongs to the MoeA family.</text>
</comment>
<dbReference type="NCBIfam" id="NF045515">
    <property type="entry name" value="Glp_gephyrin"/>
    <property type="match status" value="1"/>
</dbReference>
<evidence type="ECO:0000256" key="5">
    <source>
        <dbReference type="ARBA" id="ARBA00022505"/>
    </source>
</evidence>
<dbReference type="FunFam" id="3.40.980.10:FF:000004">
    <property type="entry name" value="Molybdopterin molybdenumtransferase"/>
    <property type="match status" value="1"/>
</dbReference>
<dbReference type="Gene3D" id="3.40.980.10">
    <property type="entry name" value="MoaB/Mog-like domain"/>
    <property type="match status" value="1"/>
</dbReference>
<dbReference type="PANTHER" id="PTHR10192:SF5">
    <property type="entry name" value="GEPHYRIN"/>
    <property type="match status" value="1"/>
</dbReference>
<dbReference type="EMBL" id="MFGW01000192">
    <property type="protein sequence ID" value="OGF61587.1"/>
    <property type="molecule type" value="Genomic_DNA"/>
</dbReference>
<dbReference type="SUPFAM" id="SSF63882">
    <property type="entry name" value="MoeA N-terminal region -like"/>
    <property type="match status" value="1"/>
</dbReference>
<evidence type="ECO:0000256" key="8">
    <source>
        <dbReference type="ARBA" id="ARBA00022842"/>
    </source>
</evidence>
<keyword evidence="9 11" id="KW-0501">Molybdenum cofactor biosynthesis</keyword>
<evidence type="ECO:0000256" key="11">
    <source>
        <dbReference type="RuleBase" id="RU365090"/>
    </source>
</evidence>
<protein>
    <recommendedName>
        <fullName evidence="11">Molybdopterin molybdenumtransferase</fullName>
        <ecNumber evidence="11">2.10.1.1</ecNumber>
    </recommendedName>
</protein>
<dbReference type="Proteomes" id="UP000178943">
    <property type="component" value="Unassembled WGS sequence"/>
</dbReference>
<dbReference type="SMART" id="SM00852">
    <property type="entry name" value="MoCF_biosynth"/>
    <property type="match status" value="1"/>
</dbReference>
<dbReference type="SUPFAM" id="SSF63867">
    <property type="entry name" value="MoeA C-terminal domain-like"/>
    <property type="match status" value="1"/>
</dbReference>
<evidence type="ECO:0000256" key="6">
    <source>
        <dbReference type="ARBA" id="ARBA00022679"/>
    </source>
</evidence>
<comment type="function">
    <text evidence="2 11">Catalyzes the insertion of molybdate into adenylated molybdopterin with the concomitant release of AMP.</text>
</comment>
<dbReference type="Pfam" id="PF03453">
    <property type="entry name" value="MoeA_N"/>
    <property type="match status" value="1"/>
</dbReference>
<dbReference type="CDD" id="cd00887">
    <property type="entry name" value="MoeA"/>
    <property type="match status" value="1"/>
</dbReference>
<dbReference type="Pfam" id="PF03454">
    <property type="entry name" value="MoeA_C"/>
    <property type="match status" value="1"/>
</dbReference>
<comment type="caution">
    <text evidence="13">The sequence shown here is derived from an EMBL/GenBank/DDBJ whole genome shotgun (WGS) entry which is preliminary data.</text>
</comment>
<dbReference type="Gene3D" id="2.40.340.10">
    <property type="entry name" value="MoeA, C-terminal, domain IV"/>
    <property type="match status" value="1"/>
</dbReference>
<keyword evidence="8 11" id="KW-0460">Magnesium</keyword>
<comment type="pathway">
    <text evidence="3 11">Cofactor biosynthesis; molybdopterin biosynthesis.</text>
</comment>
<keyword evidence="6 11" id="KW-0808">Transferase</keyword>
<dbReference type="InterPro" id="IPR001453">
    <property type="entry name" value="MoaB/Mog_dom"/>
</dbReference>
<name>A0A1F5VDS2_9BACT</name>
<dbReference type="InterPro" id="IPR036135">
    <property type="entry name" value="MoeA_linker/N_sf"/>
</dbReference>
<reference evidence="13 14" key="1">
    <citation type="journal article" date="2016" name="Nat. Commun.">
        <title>Thousands of microbial genomes shed light on interconnected biogeochemical processes in an aquifer system.</title>
        <authorList>
            <person name="Anantharaman K."/>
            <person name="Brown C.T."/>
            <person name="Hug L.A."/>
            <person name="Sharon I."/>
            <person name="Castelle C.J."/>
            <person name="Probst A.J."/>
            <person name="Thomas B.C."/>
            <person name="Singh A."/>
            <person name="Wilkins M.J."/>
            <person name="Karaoz U."/>
            <person name="Brodie E.L."/>
            <person name="Williams K.H."/>
            <person name="Hubbard S.S."/>
            <person name="Banfield J.F."/>
        </authorList>
    </citation>
    <scope>NUCLEOTIDE SEQUENCE [LARGE SCALE GENOMIC DNA]</scope>
</reference>
<dbReference type="AlphaFoldDB" id="A0A1F5VDS2"/>
<proteinExistence type="inferred from homology"/>
<evidence type="ECO:0000256" key="7">
    <source>
        <dbReference type="ARBA" id="ARBA00022723"/>
    </source>
</evidence>
<dbReference type="UniPathway" id="UPA00344"/>
<keyword evidence="7 11" id="KW-0479">Metal-binding</keyword>
<evidence type="ECO:0000256" key="9">
    <source>
        <dbReference type="ARBA" id="ARBA00023150"/>
    </source>
</evidence>
<evidence type="ECO:0000256" key="2">
    <source>
        <dbReference type="ARBA" id="ARBA00002901"/>
    </source>
</evidence>
<evidence type="ECO:0000256" key="4">
    <source>
        <dbReference type="ARBA" id="ARBA00010763"/>
    </source>
</evidence>
<sequence length="402" mass="44227">MIEDISYSEALELVLRHARAVEYEELSYREALHRVLREDIQAMSFHPPTDNSAMDGWGVRASDCSESPVQLQVTGTILAGEEWRGSLGSGQAVRIMTGATIPEGVDAIVPFEEGEERGMNVMISQRVNAGAHIRRKGEDYKEGDLLFESGRYITAPDIGVLASMGKITVKVSRRPVVSIFSTGNELVEPEEQTPGCKIRNSNSYGLEAQVKSCGAVARVLGIAKDEKNVLKEYIIQAMDSDMLVITGGISKGTADYVKEVMQELGAHIVFSKVRQRPGKPFTFSLLREKPVFLLPGNPVSTMVCFELYMRPFIMKAMQSNTNNVLTVVACIDENIATKKGRTDILRVIMKEEQGKNIASLTGAQGSGILTSMVKANGLLIIPEEVNEIKKGEEWPVRILNTF</sequence>
<dbReference type="FunFam" id="2.170.190.11:FF:000001">
    <property type="entry name" value="Molybdopterin molybdenumtransferase"/>
    <property type="match status" value="1"/>
</dbReference>
<comment type="catalytic activity">
    <reaction evidence="10">
        <text>adenylyl-molybdopterin + molybdate = Mo-molybdopterin + AMP + H(+)</text>
        <dbReference type="Rhea" id="RHEA:35047"/>
        <dbReference type="ChEBI" id="CHEBI:15378"/>
        <dbReference type="ChEBI" id="CHEBI:36264"/>
        <dbReference type="ChEBI" id="CHEBI:62727"/>
        <dbReference type="ChEBI" id="CHEBI:71302"/>
        <dbReference type="ChEBI" id="CHEBI:456215"/>
        <dbReference type="EC" id="2.10.1.1"/>
    </reaction>
</comment>
<dbReference type="STRING" id="1817863.A2Y62_16945"/>
<organism evidence="13 14">
    <name type="scientific">Candidatus Fischerbacteria bacterium RBG_13_37_8</name>
    <dbReference type="NCBI Taxonomy" id="1817863"/>
    <lineage>
        <taxon>Bacteria</taxon>
        <taxon>Candidatus Fischeribacteriota</taxon>
    </lineage>
</organism>
<dbReference type="GO" id="GO:0005829">
    <property type="term" value="C:cytosol"/>
    <property type="evidence" value="ECO:0007669"/>
    <property type="project" value="TreeGrafter"/>
</dbReference>
<dbReference type="Pfam" id="PF00994">
    <property type="entry name" value="MoCF_biosynth"/>
    <property type="match status" value="1"/>
</dbReference>
<dbReference type="GO" id="GO:0046872">
    <property type="term" value="F:metal ion binding"/>
    <property type="evidence" value="ECO:0007669"/>
    <property type="project" value="UniProtKB-UniRule"/>
</dbReference>
<evidence type="ECO:0000259" key="12">
    <source>
        <dbReference type="SMART" id="SM00852"/>
    </source>
</evidence>
<evidence type="ECO:0000256" key="10">
    <source>
        <dbReference type="ARBA" id="ARBA00047317"/>
    </source>
</evidence>
<dbReference type="InterPro" id="IPR036688">
    <property type="entry name" value="MoeA_C_domain_IV_sf"/>
</dbReference>
<keyword evidence="5 11" id="KW-0500">Molybdenum</keyword>
<accession>A0A1F5VDS2</accession>
<dbReference type="GO" id="GO:0061599">
    <property type="term" value="F:molybdopterin molybdotransferase activity"/>
    <property type="evidence" value="ECO:0007669"/>
    <property type="project" value="UniProtKB-UniRule"/>
</dbReference>
<dbReference type="Gene3D" id="3.90.105.10">
    <property type="entry name" value="Molybdopterin biosynthesis moea protein, domain 2"/>
    <property type="match status" value="1"/>
</dbReference>
<dbReference type="PANTHER" id="PTHR10192">
    <property type="entry name" value="MOLYBDOPTERIN BIOSYNTHESIS PROTEIN"/>
    <property type="match status" value="1"/>
</dbReference>
<feature type="domain" description="MoaB/Mog" evidence="12">
    <location>
        <begin position="178"/>
        <end position="315"/>
    </location>
</feature>
<evidence type="ECO:0000256" key="3">
    <source>
        <dbReference type="ARBA" id="ARBA00005046"/>
    </source>
</evidence>